<accession>A0ABS6C8M6</accession>
<sequence>MQGILHVLHREIVWQPLPLKLKFGSGQTCWRRLGRWQKVWVYERLRCILLAELNAAGELDWTRACVDDSHVRAKEGDSTTGPSPVDRRKTGSNYQCCRTLMLNSAAASRCLMSLACRAFTRNLERLGASGSSC</sequence>
<proteinExistence type="predicted"/>
<comment type="caution">
    <text evidence="1">The sequence shown here is derived from an EMBL/GenBank/DDBJ whole genome shotgun (WGS) entry which is preliminary data.</text>
</comment>
<gene>
    <name evidence="1" type="ORF">KN815_03585</name>
</gene>
<protein>
    <recommendedName>
        <fullName evidence="3">Transposase</fullName>
    </recommendedName>
</protein>
<evidence type="ECO:0000313" key="1">
    <source>
        <dbReference type="EMBL" id="MBU3863212.1"/>
    </source>
</evidence>
<evidence type="ECO:0000313" key="2">
    <source>
        <dbReference type="Proteomes" id="UP000720508"/>
    </source>
</evidence>
<dbReference type="EMBL" id="JAHLEM010000028">
    <property type="protein sequence ID" value="MBU3863212.1"/>
    <property type="molecule type" value="Genomic_DNA"/>
</dbReference>
<organism evidence="1 2">
    <name type="scientific">Streptomyces niphimycinicus</name>
    <dbReference type="NCBI Taxonomy" id="2842201"/>
    <lineage>
        <taxon>Bacteria</taxon>
        <taxon>Bacillati</taxon>
        <taxon>Actinomycetota</taxon>
        <taxon>Actinomycetes</taxon>
        <taxon>Kitasatosporales</taxon>
        <taxon>Streptomycetaceae</taxon>
        <taxon>Streptomyces</taxon>
    </lineage>
</organism>
<keyword evidence="2" id="KW-1185">Reference proteome</keyword>
<reference evidence="1 2" key="1">
    <citation type="submission" date="2021-06" db="EMBL/GenBank/DDBJ databases">
        <authorList>
            <person name="Pan X."/>
        </authorList>
    </citation>
    <scope>NUCLEOTIDE SEQUENCE [LARGE SCALE GENOMIC DNA]</scope>
    <source>
        <strain evidence="1 2">4503</strain>
    </source>
</reference>
<evidence type="ECO:0008006" key="3">
    <source>
        <dbReference type="Google" id="ProtNLM"/>
    </source>
</evidence>
<dbReference type="Proteomes" id="UP000720508">
    <property type="component" value="Unassembled WGS sequence"/>
</dbReference>
<name>A0ABS6C8M6_9ACTN</name>